<evidence type="ECO:0000313" key="2">
    <source>
        <dbReference type="Proteomes" id="UP000183832"/>
    </source>
</evidence>
<gene>
    <name evidence="1" type="ORF">CLUMA_CG012849</name>
</gene>
<dbReference type="Proteomes" id="UP000183832">
    <property type="component" value="Unassembled WGS sequence"/>
</dbReference>
<accession>A0A1J1IIE5</accession>
<proteinExistence type="predicted"/>
<protein>
    <submittedName>
        <fullName evidence="1">CLUMA_CG012849, isoform A</fullName>
    </submittedName>
</protein>
<organism evidence="1 2">
    <name type="scientific">Clunio marinus</name>
    <dbReference type="NCBI Taxonomy" id="568069"/>
    <lineage>
        <taxon>Eukaryota</taxon>
        <taxon>Metazoa</taxon>
        <taxon>Ecdysozoa</taxon>
        <taxon>Arthropoda</taxon>
        <taxon>Hexapoda</taxon>
        <taxon>Insecta</taxon>
        <taxon>Pterygota</taxon>
        <taxon>Neoptera</taxon>
        <taxon>Endopterygota</taxon>
        <taxon>Diptera</taxon>
        <taxon>Nematocera</taxon>
        <taxon>Chironomoidea</taxon>
        <taxon>Chironomidae</taxon>
        <taxon>Clunio</taxon>
    </lineage>
</organism>
<name>A0A1J1IIE5_9DIPT</name>
<reference evidence="1 2" key="1">
    <citation type="submission" date="2015-04" db="EMBL/GenBank/DDBJ databases">
        <authorList>
            <person name="Syromyatnikov M.Y."/>
            <person name="Popov V.N."/>
        </authorList>
    </citation>
    <scope>NUCLEOTIDE SEQUENCE [LARGE SCALE GENOMIC DNA]</scope>
</reference>
<dbReference type="AlphaFoldDB" id="A0A1J1IIE5"/>
<dbReference type="EMBL" id="CVRI01000051">
    <property type="protein sequence ID" value="CRK99530.1"/>
    <property type="molecule type" value="Genomic_DNA"/>
</dbReference>
<keyword evidence="2" id="KW-1185">Reference proteome</keyword>
<evidence type="ECO:0000313" key="1">
    <source>
        <dbReference type="EMBL" id="CRK99530.1"/>
    </source>
</evidence>
<sequence>MKHHSQRNEVKRLLISTFPEHLITFFTPRFSLIFNSYRDGNEKELETIKVCLVCNFLGSILH</sequence>